<evidence type="ECO:0000313" key="1">
    <source>
        <dbReference type="EMBL" id="SMC54284.1"/>
    </source>
</evidence>
<name>A0A1W2A0U3_KIBAR</name>
<protein>
    <submittedName>
        <fullName evidence="1">Uncharacterized protein</fullName>
    </submittedName>
</protein>
<dbReference type="EMBL" id="FWXV01000001">
    <property type="protein sequence ID" value="SMC54284.1"/>
    <property type="molecule type" value="Genomic_DNA"/>
</dbReference>
<dbReference type="AlphaFoldDB" id="A0A1W2A0U3"/>
<accession>A0A1W2A0U3</accession>
<dbReference type="RefSeq" id="WP_033380916.1">
    <property type="nucleotide sequence ID" value="NZ_FWXV01000001.1"/>
</dbReference>
<dbReference type="Proteomes" id="UP000192674">
    <property type="component" value="Unassembled WGS sequence"/>
</dbReference>
<evidence type="ECO:0000313" key="2">
    <source>
        <dbReference type="Proteomes" id="UP000192674"/>
    </source>
</evidence>
<gene>
    <name evidence="1" type="ORF">SAMN05661093_00486</name>
</gene>
<reference evidence="1 2" key="1">
    <citation type="submission" date="2017-04" db="EMBL/GenBank/DDBJ databases">
        <authorList>
            <person name="Afonso C.L."/>
            <person name="Miller P.J."/>
            <person name="Scott M.A."/>
            <person name="Spackman E."/>
            <person name="Goraichik I."/>
            <person name="Dimitrov K.M."/>
            <person name="Suarez D.L."/>
            <person name="Swayne D.E."/>
        </authorList>
    </citation>
    <scope>NUCLEOTIDE SEQUENCE [LARGE SCALE GENOMIC DNA]</scope>
    <source>
        <strain evidence="1 2">DSM 43828</strain>
    </source>
</reference>
<keyword evidence="2" id="KW-1185">Reference proteome</keyword>
<sequence>MSVDLEATLRTPITLAVLIDRTRNVLADLLGGVEVPDLAVLTDRRRGRVLGQAGLSAAVIGEPIEPDQDGLSGSVFYDIDIPATGDGVRLMVIDFIGEASIDDDRHAVFSPSRTPVGITVATGLALATAQLGDGEFVDDEIRMLTPPVRDPDEVISRTRLEGPADDFVGQCTKYLRQFPGSTELA</sequence>
<proteinExistence type="predicted"/>
<organism evidence="1 2">
    <name type="scientific">Kibdelosporangium aridum</name>
    <dbReference type="NCBI Taxonomy" id="2030"/>
    <lineage>
        <taxon>Bacteria</taxon>
        <taxon>Bacillati</taxon>
        <taxon>Actinomycetota</taxon>
        <taxon>Actinomycetes</taxon>
        <taxon>Pseudonocardiales</taxon>
        <taxon>Pseudonocardiaceae</taxon>
        <taxon>Kibdelosporangium</taxon>
    </lineage>
</organism>
<dbReference type="OrthoDB" id="3688503at2"/>